<evidence type="ECO:0000256" key="1">
    <source>
        <dbReference type="SAM" id="MobiDB-lite"/>
    </source>
</evidence>
<name>A0A4S2MJS4_9PEZI</name>
<keyword evidence="3" id="KW-1185">Reference proteome</keyword>
<reference evidence="2 3" key="1">
    <citation type="submission" date="2019-04" db="EMBL/GenBank/DDBJ databases">
        <title>Comparative genomics and transcriptomics to analyze fruiting body development in filamentous ascomycetes.</title>
        <authorList>
            <consortium name="DOE Joint Genome Institute"/>
            <person name="Lutkenhaus R."/>
            <person name="Traeger S."/>
            <person name="Breuer J."/>
            <person name="Kuo A."/>
            <person name="Lipzen A."/>
            <person name="Pangilinan J."/>
            <person name="Dilworth D."/>
            <person name="Sandor L."/>
            <person name="Poggeler S."/>
            <person name="Barry K."/>
            <person name="Grigoriev I.V."/>
            <person name="Nowrousian M."/>
        </authorList>
    </citation>
    <scope>NUCLEOTIDE SEQUENCE [LARGE SCALE GENOMIC DNA]</scope>
    <source>
        <strain evidence="2 3">CBS 389.68</strain>
    </source>
</reference>
<dbReference type="Proteomes" id="UP000298138">
    <property type="component" value="Unassembled WGS sequence"/>
</dbReference>
<gene>
    <name evidence="2" type="ORF">EX30DRAFT_374857</name>
</gene>
<feature type="compositionally biased region" description="Basic and acidic residues" evidence="1">
    <location>
        <begin position="139"/>
        <end position="157"/>
    </location>
</feature>
<feature type="region of interest" description="Disordered" evidence="1">
    <location>
        <begin position="121"/>
        <end position="157"/>
    </location>
</feature>
<evidence type="ECO:0000313" key="3">
    <source>
        <dbReference type="Proteomes" id="UP000298138"/>
    </source>
</evidence>
<protein>
    <submittedName>
        <fullName evidence="2">Uncharacterized protein</fullName>
    </submittedName>
</protein>
<accession>A0A4S2MJS4</accession>
<organism evidence="2 3">
    <name type="scientific">Ascodesmis nigricans</name>
    <dbReference type="NCBI Taxonomy" id="341454"/>
    <lineage>
        <taxon>Eukaryota</taxon>
        <taxon>Fungi</taxon>
        <taxon>Dikarya</taxon>
        <taxon>Ascomycota</taxon>
        <taxon>Pezizomycotina</taxon>
        <taxon>Pezizomycetes</taxon>
        <taxon>Pezizales</taxon>
        <taxon>Ascodesmidaceae</taxon>
        <taxon>Ascodesmis</taxon>
    </lineage>
</organism>
<dbReference type="InParanoid" id="A0A4S2MJS4"/>
<evidence type="ECO:0000313" key="2">
    <source>
        <dbReference type="EMBL" id="TGZ77226.1"/>
    </source>
</evidence>
<dbReference type="AlphaFoldDB" id="A0A4S2MJS4"/>
<sequence length="157" mass="17493">MPLSTPNPKVRNCMITPRRRAVILDLPETIVKDVEQNALSQAAQKHGIDLDSSSKAEARRVILLNYTQPPGAPAKLTAENDERLVKTVKNSCDSRRMRLDEVILDAEIPEVSRSTVALHHSQSGVKAYRENTKFIPTPENRDKPEVRAREASIETSG</sequence>
<dbReference type="OrthoDB" id="5405453at2759"/>
<dbReference type="EMBL" id="ML220157">
    <property type="protein sequence ID" value="TGZ77226.1"/>
    <property type="molecule type" value="Genomic_DNA"/>
</dbReference>
<proteinExistence type="predicted"/>